<dbReference type="InterPro" id="IPR022687">
    <property type="entry name" value="HTH_DTXR"/>
</dbReference>
<keyword evidence="6" id="KW-0805">Transcription regulation</keyword>
<dbReference type="OrthoDB" id="9791355at2"/>
<evidence type="ECO:0000256" key="11">
    <source>
        <dbReference type="ARBA" id="ARBA00032593"/>
    </source>
</evidence>
<dbReference type="InterPro" id="IPR007167">
    <property type="entry name" value="Fe-transptr_FeoA-like"/>
</dbReference>
<dbReference type="InterPro" id="IPR008988">
    <property type="entry name" value="Transcriptional_repressor_C"/>
</dbReference>
<comment type="subunit">
    <text evidence="3">Homodimer.</text>
</comment>
<comment type="subcellular location">
    <subcellularLocation>
        <location evidence="1">Cytoplasm</location>
    </subcellularLocation>
</comment>
<keyword evidence="4" id="KW-0963">Cytoplasm</keyword>
<dbReference type="SMART" id="SM00899">
    <property type="entry name" value="FeoA"/>
    <property type="match status" value="1"/>
</dbReference>
<dbReference type="GO" id="GO:0005737">
    <property type="term" value="C:cytoplasm"/>
    <property type="evidence" value="ECO:0007669"/>
    <property type="project" value="UniProtKB-SubCell"/>
</dbReference>
<accession>A0A417XXC5</accession>
<dbReference type="InterPro" id="IPR036421">
    <property type="entry name" value="Fe_dep_repressor_sf"/>
</dbReference>
<evidence type="ECO:0000256" key="7">
    <source>
        <dbReference type="ARBA" id="ARBA00023125"/>
    </source>
</evidence>
<dbReference type="GO" id="GO:0003677">
    <property type="term" value="F:DNA binding"/>
    <property type="evidence" value="ECO:0007669"/>
    <property type="project" value="UniProtKB-KW"/>
</dbReference>
<dbReference type="GO" id="GO:0003700">
    <property type="term" value="F:DNA-binding transcription factor activity"/>
    <property type="evidence" value="ECO:0007669"/>
    <property type="project" value="InterPro"/>
</dbReference>
<evidence type="ECO:0000256" key="9">
    <source>
        <dbReference type="ARBA" id="ARBA00023163"/>
    </source>
</evidence>
<dbReference type="Pfam" id="PF02742">
    <property type="entry name" value="Fe_dep_repr_C"/>
    <property type="match status" value="1"/>
</dbReference>
<dbReference type="GO" id="GO:0046983">
    <property type="term" value="F:protein dimerization activity"/>
    <property type="evidence" value="ECO:0007669"/>
    <property type="project" value="InterPro"/>
</dbReference>
<evidence type="ECO:0000259" key="12">
    <source>
        <dbReference type="PROSITE" id="PS50944"/>
    </source>
</evidence>
<evidence type="ECO:0000256" key="4">
    <source>
        <dbReference type="ARBA" id="ARBA00022490"/>
    </source>
</evidence>
<dbReference type="InterPro" id="IPR022689">
    <property type="entry name" value="Iron_dep_repressor"/>
</dbReference>
<evidence type="ECO:0000256" key="3">
    <source>
        <dbReference type="ARBA" id="ARBA00011738"/>
    </source>
</evidence>
<dbReference type="Proteomes" id="UP000283644">
    <property type="component" value="Unassembled WGS sequence"/>
</dbReference>
<dbReference type="Pfam" id="PF04023">
    <property type="entry name" value="FeoA"/>
    <property type="match status" value="1"/>
</dbReference>
<keyword evidence="5" id="KW-0678">Repressor</keyword>
<evidence type="ECO:0000256" key="1">
    <source>
        <dbReference type="ARBA" id="ARBA00004496"/>
    </source>
</evidence>
<evidence type="ECO:0000256" key="8">
    <source>
        <dbReference type="ARBA" id="ARBA00023159"/>
    </source>
</evidence>
<dbReference type="InterPro" id="IPR036390">
    <property type="entry name" value="WH_DNA-bd_sf"/>
</dbReference>
<dbReference type="PANTHER" id="PTHR33238:SF11">
    <property type="entry name" value="TRANSCRIPTIONAL REGULATOR MNTR"/>
    <property type="match status" value="1"/>
</dbReference>
<keyword evidence="8" id="KW-0010">Activator</keyword>
<dbReference type="SMART" id="SM00529">
    <property type="entry name" value="HTH_DTXR"/>
    <property type="match status" value="1"/>
</dbReference>
<evidence type="ECO:0000256" key="5">
    <source>
        <dbReference type="ARBA" id="ARBA00022491"/>
    </source>
</evidence>
<gene>
    <name evidence="13" type="ORF">D0Z08_21535</name>
</gene>
<reference evidence="13 14" key="1">
    <citation type="submission" date="2018-09" db="EMBL/GenBank/DDBJ databases">
        <title>Genome sequencing of Nocardioides immobilis CCTCC AB 2017083 for comparison to Nocardioides silvaticus.</title>
        <authorList>
            <person name="Li C."/>
            <person name="Wang G."/>
        </authorList>
    </citation>
    <scope>NUCLEOTIDE SEQUENCE [LARGE SCALE GENOMIC DNA]</scope>
    <source>
        <strain evidence="13 14">CCTCC AB 2017083</strain>
    </source>
</reference>
<dbReference type="Gene3D" id="1.10.10.10">
    <property type="entry name" value="Winged helix-like DNA-binding domain superfamily/Winged helix DNA-binding domain"/>
    <property type="match status" value="1"/>
</dbReference>
<dbReference type="GO" id="GO:0045892">
    <property type="term" value="P:negative regulation of DNA-templated transcription"/>
    <property type="evidence" value="ECO:0007669"/>
    <property type="project" value="TreeGrafter"/>
</dbReference>
<organism evidence="13 14">
    <name type="scientific">Nocardioides immobilis</name>
    <dbReference type="NCBI Taxonomy" id="2049295"/>
    <lineage>
        <taxon>Bacteria</taxon>
        <taxon>Bacillati</taxon>
        <taxon>Actinomycetota</taxon>
        <taxon>Actinomycetes</taxon>
        <taxon>Propionibacteriales</taxon>
        <taxon>Nocardioidaceae</taxon>
        <taxon>Nocardioides</taxon>
    </lineage>
</organism>
<dbReference type="PROSITE" id="PS50944">
    <property type="entry name" value="HTH_DTXR"/>
    <property type="match status" value="1"/>
</dbReference>
<dbReference type="SUPFAM" id="SSF46785">
    <property type="entry name" value="Winged helix' DNA-binding domain"/>
    <property type="match status" value="1"/>
</dbReference>
<protein>
    <recommendedName>
        <fullName evidence="11">Manganese transport regulator</fullName>
    </recommendedName>
</protein>
<dbReference type="SUPFAM" id="SSF47979">
    <property type="entry name" value="Iron-dependent repressor protein, dimerization domain"/>
    <property type="match status" value="1"/>
</dbReference>
<sequence>MSGAHTHSMSRPCCAIEHTETVENYLKAIFTLTASGEPASTAAIAERLHVAAPSVSAMIGRLRVGDLIQQATWGHVLLTEHGMTHARSVVRRHRLLETFLHQALGLGWDEVHAEAEVLEHRLSERVEDLIDAALGFPDRDPHGDPIPAKTGLHLENQELPLASAVPGDQFLVQRVSDHDGAALRRLAHLGIGPGTELDVEQFSTDTGVMSVRAAGEVHSLSGTLVGVIRGRVVASISTAGRPS</sequence>
<dbReference type="SUPFAM" id="SSF50037">
    <property type="entry name" value="C-terminal domain of transcriptional repressors"/>
    <property type="match status" value="1"/>
</dbReference>
<dbReference type="AlphaFoldDB" id="A0A417XXC5"/>
<evidence type="ECO:0000256" key="6">
    <source>
        <dbReference type="ARBA" id="ARBA00023015"/>
    </source>
</evidence>
<keyword evidence="7" id="KW-0238">DNA-binding</keyword>
<keyword evidence="9" id="KW-0804">Transcription</keyword>
<dbReference type="EMBL" id="QXGH01000027">
    <property type="protein sequence ID" value="RHW25026.1"/>
    <property type="molecule type" value="Genomic_DNA"/>
</dbReference>
<proteinExistence type="inferred from homology"/>
<dbReference type="GO" id="GO:0046914">
    <property type="term" value="F:transition metal ion binding"/>
    <property type="evidence" value="ECO:0007669"/>
    <property type="project" value="InterPro"/>
</dbReference>
<evidence type="ECO:0000256" key="10">
    <source>
        <dbReference type="ARBA" id="ARBA00023211"/>
    </source>
</evidence>
<name>A0A417XXC5_9ACTN</name>
<dbReference type="InterPro" id="IPR050536">
    <property type="entry name" value="DtxR_MntR_Metal-Reg"/>
</dbReference>
<dbReference type="InterPro" id="IPR036388">
    <property type="entry name" value="WH-like_DNA-bd_sf"/>
</dbReference>
<evidence type="ECO:0000256" key="2">
    <source>
        <dbReference type="ARBA" id="ARBA00007871"/>
    </source>
</evidence>
<keyword evidence="14" id="KW-1185">Reference proteome</keyword>
<comment type="caution">
    <text evidence="13">The sequence shown here is derived from an EMBL/GenBank/DDBJ whole genome shotgun (WGS) entry which is preliminary data.</text>
</comment>
<keyword evidence="10" id="KW-0464">Manganese</keyword>
<dbReference type="InterPro" id="IPR001367">
    <property type="entry name" value="Fe_dep_repressor"/>
</dbReference>
<dbReference type="Pfam" id="PF01325">
    <property type="entry name" value="Fe_dep_repress"/>
    <property type="match status" value="1"/>
</dbReference>
<evidence type="ECO:0000313" key="13">
    <source>
        <dbReference type="EMBL" id="RHW25026.1"/>
    </source>
</evidence>
<evidence type="ECO:0000313" key="14">
    <source>
        <dbReference type="Proteomes" id="UP000283644"/>
    </source>
</evidence>
<feature type="domain" description="HTH dtxR-type" evidence="12">
    <location>
        <begin position="19"/>
        <end position="79"/>
    </location>
</feature>
<comment type="similarity">
    <text evidence="2">Belongs to the DtxR/MntR family.</text>
</comment>
<dbReference type="PANTHER" id="PTHR33238">
    <property type="entry name" value="IRON (METAL) DEPENDENT REPRESSOR, DTXR FAMILY"/>
    <property type="match status" value="1"/>
</dbReference>